<evidence type="ECO:0000256" key="8">
    <source>
        <dbReference type="ARBA" id="ARBA00023136"/>
    </source>
</evidence>
<comment type="similarity">
    <text evidence="3">Belongs to the inorganic phosphate transporter (PiT) (TC 2.A.20) family.</text>
</comment>
<dbReference type="AlphaFoldDB" id="A0A1I5MHN0"/>
<proteinExistence type="inferred from homology"/>
<evidence type="ECO:0000313" key="10">
    <source>
        <dbReference type="EMBL" id="SFP09104.1"/>
    </source>
</evidence>
<organism evidence="10 11">
    <name type="scientific">Halolamina pelagica</name>
    <dbReference type="NCBI Taxonomy" id="699431"/>
    <lineage>
        <taxon>Archaea</taxon>
        <taxon>Methanobacteriati</taxon>
        <taxon>Methanobacteriota</taxon>
        <taxon>Stenosarchaea group</taxon>
        <taxon>Halobacteria</taxon>
        <taxon>Halobacteriales</taxon>
        <taxon>Haloferacaceae</taxon>
    </lineage>
</organism>
<keyword evidence="11" id="KW-1185">Reference proteome</keyword>
<comment type="function">
    <text evidence="1">Potential transporter for phosphate.</text>
</comment>
<evidence type="ECO:0000256" key="5">
    <source>
        <dbReference type="ARBA" id="ARBA00022592"/>
    </source>
</evidence>
<dbReference type="PANTHER" id="PTHR11101:SF80">
    <property type="entry name" value="PHOSPHATE TRANSPORTER"/>
    <property type="match status" value="1"/>
</dbReference>
<evidence type="ECO:0000313" key="11">
    <source>
        <dbReference type="Proteomes" id="UP000183769"/>
    </source>
</evidence>
<keyword evidence="5" id="KW-0592">Phosphate transport</keyword>
<dbReference type="GO" id="GO:0005315">
    <property type="term" value="F:phosphate transmembrane transporter activity"/>
    <property type="evidence" value="ECO:0007669"/>
    <property type="project" value="InterPro"/>
</dbReference>
<feature type="transmembrane region" description="Helical" evidence="9">
    <location>
        <begin position="76"/>
        <end position="98"/>
    </location>
</feature>
<gene>
    <name evidence="10" type="ORF">SAMN05216277_101276</name>
</gene>
<feature type="transmembrane region" description="Helical" evidence="9">
    <location>
        <begin position="41"/>
        <end position="64"/>
    </location>
</feature>
<dbReference type="Proteomes" id="UP000183769">
    <property type="component" value="Unassembled WGS sequence"/>
</dbReference>
<feature type="transmembrane region" description="Helical" evidence="9">
    <location>
        <begin position="171"/>
        <end position="195"/>
    </location>
</feature>
<evidence type="ECO:0000256" key="4">
    <source>
        <dbReference type="ARBA" id="ARBA00022448"/>
    </source>
</evidence>
<dbReference type="InterPro" id="IPR001204">
    <property type="entry name" value="Phos_transporter"/>
</dbReference>
<dbReference type="OrthoDB" id="341862at2157"/>
<evidence type="ECO:0000256" key="9">
    <source>
        <dbReference type="SAM" id="Phobius"/>
    </source>
</evidence>
<dbReference type="EMBL" id="FOXI01000001">
    <property type="protein sequence ID" value="SFP09104.1"/>
    <property type="molecule type" value="Genomic_DNA"/>
</dbReference>
<dbReference type="PANTHER" id="PTHR11101">
    <property type="entry name" value="PHOSPHATE TRANSPORTER"/>
    <property type="match status" value="1"/>
</dbReference>
<dbReference type="GO" id="GO:0016020">
    <property type="term" value="C:membrane"/>
    <property type="evidence" value="ECO:0007669"/>
    <property type="project" value="UniProtKB-SubCell"/>
</dbReference>
<dbReference type="RefSeq" id="WP_074874840.1">
    <property type="nucleotide sequence ID" value="NZ_FOXI01000001.1"/>
</dbReference>
<reference evidence="11" key="1">
    <citation type="submission" date="2016-10" db="EMBL/GenBank/DDBJ databases">
        <authorList>
            <person name="Varghese N."/>
            <person name="Submissions S."/>
        </authorList>
    </citation>
    <scope>NUCLEOTIDE SEQUENCE [LARGE SCALE GENOMIC DNA]</scope>
    <source>
        <strain evidence="11">CGMCC 1.10329</strain>
    </source>
</reference>
<accession>A0A1I5MHN0</accession>
<feature type="transmembrane region" description="Helical" evidence="9">
    <location>
        <begin position="127"/>
        <end position="150"/>
    </location>
</feature>
<keyword evidence="8 9" id="KW-0472">Membrane</keyword>
<dbReference type="GO" id="GO:0035435">
    <property type="term" value="P:phosphate ion transmembrane transport"/>
    <property type="evidence" value="ECO:0007669"/>
    <property type="project" value="TreeGrafter"/>
</dbReference>
<evidence type="ECO:0000256" key="1">
    <source>
        <dbReference type="ARBA" id="ARBA00001981"/>
    </source>
</evidence>
<keyword evidence="7 9" id="KW-1133">Transmembrane helix</keyword>
<name>A0A1I5MHN0_9EURY</name>
<sequence>MPSVLLLAVGLLISFGVAAVTGASSVSVSMAPAIGSNSIGVLRGAFFVGLVGFVGAVAQGAAVTRGVGTEVVSGPISFEMGTIALVVIGLYVGLGIYLEHSIPVAFSTFGSVAGVGLAADYSPNFDYWSLTLSSWVVSGVVAVALAYGMVQLIRRYVPNSPRADRITDRAVLFAGIVFSFIGGGSQVGLAVGPLVGTVQEFGFGILPLIVFGGVGIMVGAWTKSPVMLQAVGRQYASLGQRTSLAVLLTAIPMVQIIANVLGVPISYNHIIINSIAGCGFAGAGSGVDTRKYAGTLASWLVTLVGSTGTAYLLYEGIEFV</sequence>
<comment type="subcellular location">
    <subcellularLocation>
        <location evidence="2">Membrane</location>
        <topology evidence="2">Multi-pass membrane protein</topology>
    </subcellularLocation>
</comment>
<evidence type="ECO:0000256" key="2">
    <source>
        <dbReference type="ARBA" id="ARBA00004141"/>
    </source>
</evidence>
<evidence type="ECO:0000256" key="7">
    <source>
        <dbReference type="ARBA" id="ARBA00022989"/>
    </source>
</evidence>
<evidence type="ECO:0000256" key="3">
    <source>
        <dbReference type="ARBA" id="ARBA00009916"/>
    </source>
</evidence>
<evidence type="ECO:0000256" key="6">
    <source>
        <dbReference type="ARBA" id="ARBA00022692"/>
    </source>
</evidence>
<keyword evidence="4" id="KW-0813">Transport</keyword>
<feature type="transmembrane region" description="Helical" evidence="9">
    <location>
        <begin position="296"/>
        <end position="314"/>
    </location>
</feature>
<feature type="transmembrane region" description="Helical" evidence="9">
    <location>
        <begin position="201"/>
        <end position="221"/>
    </location>
</feature>
<dbReference type="Pfam" id="PF01384">
    <property type="entry name" value="PHO4"/>
    <property type="match status" value="1"/>
</dbReference>
<protein>
    <submittedName>
        <fullName evidence="10">Phosphate/sulfate permease</fullName>
    </submittedName>
</protein>
<keyword evidence="6 9" id="KW-0812">Transmembrane</keyword>
<feature type="transmembrane region" description="Helical" evidence="9">
    <location>
        <begin position="267"/>
        <end position="284"/>
    </location>
</feature>
<feature type="transmembrane region" description="Helical" evidence="9">
    <location>
        <begin position="242"/>
        <end position="261"/>
    </location>
</feature>